<organism evidence="2">
    <name type="scientific">Desulfurivibrio alkaliphilus</name>
    <dbReference type="NCBI Taxonomy" id="427923"/>
    <lineage>
        <taxon>Bacteria</taxon>
        <taxon>Pseudomonadati</taxon>
        <taxon>Thermodesulfobacteriota</taxon>
        <taxon>Desulfobulbia</taxon>
        <taxon>Desulfobulbales</taxon>
        <taxon>Desulfobulbaceae</taxon>
        <taxon>Desulfurivibrio</taxon>
    </lineage>
</organism>
<feature type="compositionally biased region" description="Acidic residues" evidence="1">
    <location>
        <begin position="1"/>
        <end position="10"/>
    </location>
</feature>
<dbReference type="Proteomes" id="UP000885986">
    <property type="component" value="Unassembled WGS sequence"/>
</dbReference>
<evidence type="ECO:0000256" key="1">
    <source>
        <dbReference type="SAM" id="MobiDB-lite"/>
    </source>
</evidence>
<name>A0A7C2XN07_9BACT</name>
<dbReference type="EMBL" id="DSDS01000142">
    <property type="protein sequence ID" value="HET98312.1"/>
    <property type="molecule type" value="Genomic_DNA"/>
</dbReference>
<sequence>PGGEEGDDPEQSSGPQRDERFDQLDHQLARAGELLEKLAEAPPAVPEAITPEEAAPTGRRRYLFELDTIFQTIYELCTNEAVKGHISAARERAGELFDYDAFVEAISAKADELEPDSDNFYTIPLTDVLGSLALSCSEQKIKNLFIKMEANQKEIFLDSSLPLEVPPVEEAAVESAAAPGPSVTGPAALDPELLAEMREVLAAAAGLVGTIREEPPQRACGVISREDQLDLFRKIEGAFASVNSIYEDVARITESLSFQDLSGQQILKIIKLLSDFQVQLLAIVVSFGSQLKSKERNAEITADESKRLAQEDVDRYLGSVAGAGEEEVEGPLDQETVNKMLEDFGF</sequence>
<gene>
    <name evidence="2" type="ORF">ENN98_06425</name>
</gene>
<proteinExistence type="predicted"/>
<protein>
    <submittedName>
        <fullName evidence="2">Chemotaxis protein CheZ</fullName>
    </submittedName>
</protein>
<reference evidence="2" key="1">
    <citation type="journal article" date="2020" name="mSystems">
        <title>Genome- and Community-Level Interaction Insights into Carbon Utilization and Element Cycling Functions of Hydrothermarchaeota in Hydrothermal Sediment.</title>
        <authorList>
            <person name="Zhou Z."/>
            <person name="Liu Y."/>
            <person name="Xu W."/>
            <person name="Pan J."/>
            <person name="Luo Z.H."/>
            <person name="Li M."/>
        </authorList>
    </citation>
    <scope>NUCLEOTIDE SEQUENCE [LARGE SCALE GENOMIC DNA]</scope>
    <source>
        <strain evidence="2">SpSt-1224</strain>
    </source>
</reference>
<comment type="caution">
    <text evidence="2">The sequence shown here is derived from an EMBL/GenBank/DDBJ whole genome shotgun (WGS) entry which is preliminary data.</text>
</comment>
<dbReference type="AlphaFoldDB" id="A0A7C2XN07"/>
<feature type="non-terminal residue" evidence="2">
    <location>
        <position position="1"/>
    </location>
</feature>
<accession>A0A7C2XN07</accession>
<evidence type="ECO:0000313" key="2">
    <source>
        <dbReference type="EMBL" id="HET98312.1"/>
    </source>
</evidence>
<dbReference type="SUPFAM" id="SSF75708">
    <property type="entry name" value="Chemotaxis phosphatase CheZ"/>
    <property type="match status" value="1"/>
</dbReference>
<feature type="region of interest" description="Disordered" evidence="1">
    <location>
        <begin position="1"/>
        <end position="22"/>
    </location>
</feature>
<dbReference type="Gene3D" id="1.10.287.500">
    <property type="entry name" value="Helix hairpin bin"/>
    <property type="match status" value="1"/>
</dbReference>